<geneLocation type="plasmid" evidence="1 2">
    <name>pBM407</name>
</geneLocation>
<dbReference type="KEGG" id="ssb:SSUBM407_p013"/>
<proteinExistence type="predicted"/>
<dbReference type="Proteomes" id="UP000009077">
    <property type="component" value="Plasmid pBM407"/>
</dbReference>
<dbReference type="GeneID" id="8149061"/>
<keyword evidence="1" id="KW-0614">Plasmid</keyword>
<dbReference type="PATRIC" id="fig|568814.3.peg.20"/>
<evidence type="ECO:0000313" key="1">
    <source>
        <dbReference type="EMBL" id="CAZ55675.1"/>
    </source>
</evidence>
<dbReference type="HOGENOM" id="CLU_828795_0_0_9"/>
<dbReference type="EMBL" id="FM252033">
    <property type="protein sequence ID" value="CAZ55675.1"/>
    <property type="molecule type" value="Genomic_DNA"/>
</dbReference>
<dbReference type="AlphaFoldDB" id="A0A0H3MV54"/>
<dbReference type="RefSeq" id="WP_012774875.1">
    <property type="nucleotide sequence ID" value="NC_012923.1"/>
</dbReference>
<evidence type="ECO:0000313" key="2">
    <source>
        <dbReference type="Proteomes" id="UP000009077"/>
    </source>
</evidence>
<gene>
    <name evidence="1" type="ordered locus">SSUBM407_p013</name>
</gene>
<sequence>MVLSDEKIQNILLEKKITKDASNLVKYSDEIVIQARKEFGNILNRTSIIKILNDFKQSNKLKKSASVSKFIDIIIDKLGLFEPIKILNEYKGETVTRYIATDVQISPYEIALSLLSKSFLSHYSALFVNDLTINNPKDIYINKEQSKKDFYSNNEQNISQGRIDYAFSKKMRRTNMIYSFTYDETSYKVHVLNSKNTNNTGVVLKNVVGFSKPVRTTNIERTLIDATVRPGYSGGALEILEAFLRAKNELNSKQLWSYLKKFNYSYPYHKAIAFYLKYSDYSYKNELVDFCNNDNQNSLTFYLDYQMVSPQKDDELGIYFPKMIPLK</sequence>
<accession>A0A0H3MV54</accession>
<protein>
    <submittedName>
        <fullName evidence="1">Uncharacterized protein</fullName>
    </submittedName>
</protein>
<reference evidence="1 2" key="1">
    <citation type="journal article" date="2009" name="PLoS ONE">
        <title>Rapid evolution of virulence and drug resistance in the emerging zoonotic pathogen Streptococcus suis.</title>
        <authorList>
            <person name="Holden M.T.G."/>
            <person name="Hauser H."/>
            <person name="Sanders M."/>
            <person name="Ngo T.H."/>
            <person name="Cherevach I."/>
            <person name="Cronin A."/>
            <person name="Goodhead I."/>
            <person name="Mungall K."/>
            <person name="Quail M.A."/>
            <person name="Price C."/>
            <person name="Rabbinowitsch E."/>
            <person name="Sharp S."/>
            <person name="Croucher N.J."/>
            <person name="Chieu T.B."/>
            <person name="Mai N.T.H."/>
            <person name="Diep T.S."/>
            <person name="Chinh N.T."/>
            <person name="Kehoe M."/>
            <person name="Leigh J.A."/>
            <person name="Ward P.N."/>
            <person name="Dowson C.G."/>
            <person name="Whatmore A.M."/>
            <person name="Chanter N."/>
            <person name="Iversen P."/>
            <person name="Gottschalk M."/>
            <person name="Slater J.D."/>
            <person name="Smith H.E."/>
            <person name="Spratt B.G."/>
            <person name="Xu J."/>
            <person name="Ye C."/>
            <person name="Bentley S."/>
            <person name="Barrell B.G."/>
            <person name="Schultsz C."/>
            <person name="Maskell D.J."/>
            <person name="Parkhill J."/>
        </authorList>
    </citation>
    <scope>NUCLEOTIDE SEQUENCE [LARGE SCALE GENOMIC DNA]</scope>
    <source>
        <strain evidence="1 2">BM407</strain>
    </source>
</reference>
<keyword evidence="2" id="KW-1185">Reference proteome</keyword>
<organism evidence="1 2">
    <name type="scientific">Streptococcus suis (strain BM407)</name>
    <dbReference type="NCBI Taxonomy" id="568814"/>
    <lineage>
        <taxon>Bacteria</taxon>
        <taxon>Bacillati</taxon>
        <taxon>Bacillota</taxon>
        <taxon>Bacilli</taxon>
        <taxon>Lactobacillales</taxon>
        <taxon>Streptococcaceae</taxon>
        <taxon>Streptococcus</taxon>
    </lineage>
</organism>
<name>A0A0H3MV54_STRS4</name>